<keyword evidence="2" id="KW-1185">Reference proteome</keyword>
<organism evidence="2 3">
    <name type="scientific">Cucurbita moschata</name>
    <name type="common">Winter crookneck squash</name>
    <name type="synonym">Cucurbita pepo var. moschata</name>
    <dbReference type="NCBI Taxonomy" id="3662"/>
    <lineage>
        <taxon>Eukaryota</taxon>
        <taxon>Viridiplantae</taxon>
        <taxon>Streptophyta</taxon>
        <taxon>Embryophyta</taxon>
        <taxon>Tracheophyta</taxon>
        <taxon>Spermatophyta</taxon>
        <taxon>Magnoliopsida</taxon>
        <taxon>eudicotyledons</taxon>
        <taxon>Gunneridae</taxon>
        <taxon>Pentapetalae</taxon>
        <taxon>rosids</taxon>
        <taxon>fabids</taxon>
        <taxon>Cucurbitales</taxon>
        <taxon>Cucurbitaceae</taxon>
        <taxon>Cucurbiteae</taxon>
        <taxon>Cucurbita</taxon>
    </lineage>
</organism>
<feature type="region of interest" description="Disordered" evidence="1">
    <location>
        <begin position="64"/>
        <end position="90"/>
    </location>
</feature>
<gene>
    <name evidence="3" type="primary">LOC111461143</name>
</gene>
<feature type="compositionally biased region" description="Polar residues" evidence="1">
    <location>
        <begin position="68"/>
        <end position="77"/>
    </location>
</feature>
<dbReference type="GO" id="GO:0016071">
    <property type="term" value="P:mRNA metabolic process"/>
    <property type="evidence" value="ECO:0007669"/>
    <property type="project" value="UniProtKB-ARBA"/>
</dbReference>
<feature type="region of interest" description="Disordered" evidence="1">
    <location>
        <begin position="164"/>
        <end position="184"/>
    </location>
</feature>
<reference evidence="3" key="1">
    <citation type="submission" date="2025-08" db="UniProtKB">
        <authorList>
            <consortium name="RefSeq"/>
        </authorList>
    </citation>
    <scope>IDENTIFICATION</scope>
    <source>
        <tissue evidence="3">Young leaves</tissue>
    </source>
</reference>
<accession>A0A6J1H8U6</accession>
<proteinExistence type="predicted"/>
<evidence type="ECO:0000313" key="2">
    <source>
        <dbReference type="Proteomes" id="UP000504609"/>
    </source>
</evidence>
<dbReference type="RefSeq" id="XP_022960408.1">
    <property type="nucleotide sequence ID" value="XM_023104640.1"/>
</dbReference>
<name>A0A6J1H8U6_CUCMO</name>
<dbReference type="GeneID" id="111461143"/>
<dbReference type="Proteomes" id="UP000504609">
    <property type="component" value="Unplaced"/>
</dbReference>
<evidence type="ECO:0000256" key="1">
    <source>
        <dbReference type="SAM" id="MobiDB-lite"/>
    </source>
</evidence>
<evidence type="ECO:0000313" key="3">
    <source>
        <dbReference type="RefSeq" id="XP_022960408.1"/>
    </source>
</evidence>
<sequence length="207" mass="23263">MKTLMIVEQYRYEFFTLFKNLGMSRFGDFTIKEDREENQNRLSNQSGTGFRPVPLEISSIPVCHPSSPKIQPPSTDCNPKPISPTPRSDPIPINPEICDDFDEHCCYNKSSSYPELWAGPTYSNSPPASSLPMPNFSIRRNIILSLQLPTGSTAQAIRRTQPIVKSAPPSPTRGHNHRPSSSRELFHGVDDATRTLKQILHLDIDSE</sequence>
<dbReference type="InterPro" id="IPR028322">
    <property type="entry name" value="PNRC-like_rgn"/>
</dbReference>
<dbReference type="PANTHER" id="PTHR35306">
    <property type="entry name" value="BNAA03G57290D PROTEIN"/>
    <property type="match status" value="1"/>
</dbReference>
<protein>
    <submittedName>
        <fullName evidence="3">Uncharacterized protein LOC111461143</fullName>
    </submittedName>
</protein>
<dbReference type="PANTHER" id="PTHR35306:SF1">
    <property type="entry name" value="VQ DOMAIN-CONTAINING PROTEIN"/>
    <property type="match status" value="1"/>
</dbReference>
<dbReference type="KEGG" id="cmos:111461143"/>
<dbReference type="AlphaFoldDB" id="A0A6J1H8U6"/>
<feature type="compositionally biased region" description="Pro residues" evidence="1">
    <location>
        <begin position="81"/>
        <end position="90"/>
    </location>
</feature>
<dbReference type="Pfam" id="PF15365">
    <property type="entry name" value="PNRC"/>
    <property type="match status" value="1"/>
</dbReference>